<accession>A0ABQ9CQ17</accession>
<protein>
    <submittedName>
        <fullName evidence="3">Uncharacterized protein</fullName>
    </submittedName>
</protein>
<evidence type="ECO:0000256" key="1">
    <source>
        <dbReference type="SAM" id="Coils"/>
    </source>
</evidence>
<evidence type="ECO:0000313" key="3">
    <source>
        <dbReference type="EMBL" id="KAJ7407032.1"/>
    </source>
</evidence>
<feature type="compositionally biased region" description="Basic and acidic residues" evidence="2">
    <location>
        <begin position="13"/>
        <end position="25"/>
    </location>
</feature>
<dbReference type="InterPro" id="IPR013950">
    <property type="entry name" value="Mis14/Nsl1"/>
</dbReference>
<keyword evidence="1" id="KW-0175">Coiled coil</keyword>
<proteinExistence type="predicted"/>
<sequence length="202" mass="22344">MAAPEPGPGPGAGKEEAKARRDPRVRCRSRHELGAVMELCAPFVRAALQGAPGGAAAEGDVLWKFETALRKNVTINGQRWEEVSDESMPPSDDYVADLKQVAEMVSKQVSGAMKGISICTLKVSEVFLADVFQSHEEDDRKEYESLEQENTSLKREIVKLTDEMKHLSEVLKDHEKICPLLHCTMNFVTIPRPDALASCLPR</sequence>
<evidence type="ECO:0000256" key="2">
    <source>
        <dbReference type="SAM" id="MobiDB-lite"/>
    </source>
</evidence>
<comment type="caution">
    <text evidence="3">The sequence shown here is derived from an EMBL/GenBank/DDBJ whole genome shotgun (WGS) entry which is preliminary data.</text>
</comment>
<feature type="coiled-coil region" evidence="1">
    <location>
        <begin position="136"/>
        <end position="177"/>
    </location>
</feature>
<evidence type="ECO:0000313" key="4">
    <source>
        <dbReference type="Proteomes" id="UP001145742"/>
    </source>
</evidence>
<organism evidence="3 4">
    <name type="scientific">Willisornis vidua</name>
    <name type="common">Xingu scale-backed antbird</name>
    <dbReference type="NCBI Taxonomy" id="1566151"/>
    <lineage>
        <taxon>Eukaryota</taxon>
        <taxon>Metazoa</taxon>
        <taxon>Chordata</taxon>
        <taxon>Craniata</taxon>
        <taxon>Vertebrata</taxon>
        <taxon>Euteleostomi</taxon>
        <taxon>Archelosauria</taxon>
        <taxon>Archosauria</taxon>
        <taxon>Dinosauria</taxon>
        <taxon>Saurischia</taxon>
        <taxon>Theropoda</taxon>
        <taxon>Coelurosauria</taxon>
        <taxon>Aves</taxon>
        <taxon>Neognathae</taxon>
        <taxon>Neoaves</taxon>
        <taxon>Telluraves</taxon>
        <taxon>Australaves</taxon>
        <taxon>Passeriformes</taxon>
        <taxon>Thamnophilidae</taxon>
        <taxon>Willisornis</taxon>
    </lineage>
</organism>
<keyword evidence="4" id="KW-1185">Reference proteome</keyword>
<dbReference type="Proteomes" id="UP001145742">
    <property type="component" value="Unassembled WGS sequence"/>
</dbReference>
<name>A0ABQ9CQ17_9PASS</name>
<reference evidence="3" key="1">
    <citation type="submission" date="2019-10" db="EMBL/GenBank/DDBJ databases">
        <authorList>
            <person name="Soares A.E.R."/>
            <person name="Aleixo A."/>
            <person name="Schneider P."/>
            <person name="Miyaki C.Y."/>
            <person name="Schneider M.P."/>
            <person name="Mello C."/>
            <person name="Vasconcelos A.T.R."/>
        </authorList>
    </citation>
    <scope>NUCLEOTIDE SEQUENCE</scope>
    <source>
        <tissue evidence="3">Muscle</tissue>
    </source>
</reference>
<dbReference type="PANTHER" id="PTHR31749">
    <property type="entry name" value="KINETOCHORE-ASSOCIATED PROTEIN NSL1 HOMOLOG"/>
    <property type="match status" value="1"/>
</dbReference>
<dbReference type="EMBL" id="WHWB01034619">
    <property type="protein sequence ID" value="KAJ7407032.1"/>
    <property type="molecule type" value="Genomic_DNA"/>
</dbReference>
<gene>
    <name evidence="3" type="ORF">WISP_129311</name>
</gene>
<feature type="region of interest" description="Disordered" evidence="2">
    <location>
        <begin position="1"/>
        <end position="25"/>
    </location>
</feature>
<dbReference type="PANTHER" id="PTHR31749:SF3">
    <property type="entry name" value="KINETOCHORE-ASSOCIATED PROTEIN NSL1 HOMOLOG"/>
    <property type="match status" value="1"/>
</dbReference>